<name>A0A9P9D9U3_9PLEO</name>
<dbReference type="Pfam" id="PF24864">
    <property type="entry name" value="DUF7730"/>
    <property type="match status" value="1"/>
</dbReference>
<dbReference type="Proteomes" id="UP000700596">
    <property type="component" value="Unassembled WGS sequence"/>
</dbReference>
<evidence type="ECO:0000259" key="1">
    <source>
        <dbReference type="Pfam" id="PF24864"/>
    </source>
</evidence>
<protein>
    <recommendedName>
        <fullName evidence="1">DUF7730 domain-containing protein</fullName>
    </recommendedName>
</protein>
<proteinExistence type="predicted"/>
<feature type="domain" description="DUF7730" evidence="1">
    <location>
        <begin position="96"/>
        <end position="324"/>
    </location>
</feature>
<evidence type="ECO:0000313" key="3">
    <source>
        <dbReference type="Proteomes" id="UP000700596"/>
    </source>
</evidence>
<keyword evidence="3" id="KW-1185">Reference proteome</keyword>
<evidence type="ECO:0000313" key="2">
    <source>
        <dbReference type="EMBL" id="KAH7115087.1"/>
    </source>
</evidence>
<organism evidence="2 3">
    <name type="scientific">Dendryphion nanum</name>
    <dbReference type="NCBI Taxonomy" id="256645"/>
    <lineage>
        <taxon>Eukaryota</taxon>
        <taxon>Fungi</taxon>
        <taxon>Dikarya</taxon>
        <taxon>Ascomycota</taxon>
        <taxon>Pezizomycotina</taxon>
        <taxon>Dothideomycetes</taxon>
        <taxon>Pleosporomycetidae</taxon>
        <taxon>Pleosporales</taxon>
        <taxon>Torulaceae</taxon>
        <taxon>Dendryphion</taxon>
    </lineage>
</organism>
<dbReference type="OrthoDB" id="4757095at2759"/>
<reference evidence="2" key="1">
    <citation type="journal article" date="2021" name="Nat. Commun.">
        <title>Genetic determinants of endophytism in the Arabidopsis root mycobiome.</title>
        <authorList>
            <person name="Mesny F."/>
            <person name="Miyauchi S."/>
            <person name="Thiergart T."/>
            <person name="Pickel B."/>
            <person name="Atanasova L."/>
            <person name="Karlsson M."/>
            <person name="Huettel B."/>
            <person name="Barry K.W."/>
            <person name="Haridas S."/>
            <person name="Chen C."/>
            <person name="Bauer D."/>
            <person name="Andreopoulos W."/>
            <person name="Pangilinan J."/>
            <person name="LaButti K."/>
            <person name="Riley R."/>
            <person name="Lipzen A."/>
            <person name="Clum A."/>
            <person name="Drula E."/>
            <person name="Henrissat B."/>
            <person name="Kohler A."/>
            <person name="Grigoriev I.V."/>
            <person name="Martin F.M."/>
            <person name="Hacquard S."/>
        </authorList>
    </citation>
    <scope>NUCLEOTIDE SEQUENCE</scope>
    <source>
        <strain evidence="2">MPI-CAGE-CH-0243</strain>
    </source>
</reference>
<dbReference type="PROSITE" id="PS51257">
    <property type="entry name" value="PROKAR_LIPOPROTEIN"/>
    <property type="match status" value="1"/>
</dbReference>
<gene>
    <name evidence="2" type="ORF">B0J11DRAFT_594306</name>
</gene>
<dbReference type="PANTHER" id="PTHR38790">
    <property type="entry name" value="2EXR DOMAIN-CONTAINING PROTEIN-RELATED"/>
    <property type="match status" value="1"/>
</dbReference>
<dbReference type="EMBL" id="JAGMWT010000016">
    <property type="protein sequence ID" value="KAH7115087.1"/>
    <property type="molecule type" value="Genomic_DNA"/>
</dbReference>
<dbReference type="InterPro" id="IPR056632">
    <property type="entry name" value="DUF7730"/>
</dbReference>
<sequence>MRASSVALSIACGPIICCYVVFAACFCPGRLRRHSESEEKKRFERRQRVAPRPLPVRPLEHTLTIPVPRSRTRSHDPEKSVEVEGQLSGRGKTVDQLMSPLLRLPLELREMIYKAVLGDSTMHMILKENKLGHLRCKAPSPMECPLGLNGRTLSRECCWGNVDSANIWAPKSGTNEPTDGNIIPFLQTCRQIYSESISLLYSTNTFSFSDLDCIRYFSMTTLPHRFSLLQTIDLEWCMSWPIYDPIAQNLLLVNPALYPPNDEATWEDTWRIIAAMPNLKFVRVSLLYFDGFRDPGCEEKMLAPLRKVTRPKRFEVHVSWAGEEEMEEGCPFKLIRPVEGEGEDWV</sequence>
<dbReference type="AlphaFoldDB" id="A0A9P9D9U3"/>
<dbReference type="PANTHER" id="PTHR38790:SF4">
    <property type="entry name" value="2EXR DOMAIN-CONTAINING PROTEIN"/>
    <property type="match status" value="1"/>
</dbReference>
<accession>A0A9P9D9U3</accession>
<comment type="caution">
    <text evidence="2">The sequence shown here is derived from an EMBL/GenBank/DDBJ whole genome shotgun (WGS) entry which is preliminary data.</text>
</comment>